<organism evidence="1 2">
    <name type="scientific">Leptosia nina</name>
    <dbReference type="NCBI Taxonomy" id="320188"/>
    <lineage>
        <taxon>Eukaryota</taxon>
        <taxon>Metazoa</taxon>
        <taxon>Ecdysozoa</taxon>
        <taxon>Arthropoda</taxon>
        <taxon>Hexapoda</taxon>
        <taxon>Insecta</taxon>
        <taxon>Pterygota</taxon>
        <taxon>Neoptera</taxon>
        <taxon>Endopterygota</taxon>
        <taxon>Lepidoptera</taxon>
        <taxon>Glossata</taxon>
        <taxon>Ditrysia</taxon>
        <taxon>Papilionoidea</taxon>
        <taxon>Pieridae</taxon>
        <taxon>Pierinae</taxon>
        <taxon>Leptosia</taxon>
    </lineage>
</organism>
<keyword evidence="2" id="KW-1185">Reference proteome</keyword>
<comment type="caution">
    <text evidence="1">The sequence shown here is derived from an EMBL/GenBank/DDBJ whole genome shotgun (WGS) entry which is preliminary data.</text>
</comment>
<protein>
    <submittedName>
        <fullName evidence="1">Uncharacterized protein</fullName>
    </submittedName>
</protein>
<sequence length="83" mass="9318">MLVTQGRDVNFMYVCKCGRRDAEICKDVKFRPGGSGYRHGAFCFSRAVDRASPCFDCGTILNKPAGQKYYDSVTSVRENSFCE</sequence>
<evidence type="ECO:0000313" key="1">
    <source>
        <dbReference type="EMBL" id="CAK1556476.1"/>
    </source>
</evidence>
<accession>A0AAV1K7E5</accession>
<reference evidence="1 2" key="1">
    <citation type="submission" date="2023-11" db="EMBL/GenBank/DDBJ databases">
        <authorList>
            <person name="Okamura Y."/>
        </authorList>
    </citation>
    <scope>NUCLEOTIDE SEQUENCE [LARGE SCALE GENOMIC DNA]</scope>
</reference>
<proteinExistence type="predicted"/>
<dbReference type="Proteomes" id="UP001497472">
    <property type="component" value="Unassembled WGS sequence"/>
</dbReference>
<dbReference type="AlphaFoldDB" id="A0AAV1K7E5"/>
<evidence type="ECO:0000313" key="2">
    <source>
        <dbReference type="Proteomes" id="UP001497472"/>
    </source>
</evidence>
<name>A0AAV1K7E5_9NEOP</name>
<gene>
    <name evidence="1" type="ORF">LNINA_LOCUS15223</name>
</gene>
<dbReference type="EMBL" id="CAVLEF010000284">
    <property type="protein sequence ID" value="CAK1556476.1"/>
    <property type="molecule type" value="Genomic_DNA"/>
</dbReference>